<keyword evidence="2" id="KW-0378">Hydrolase</keyword>
<feature type="domain" description="Xrn1 N-terminal" evidence="6">
    <location>
        <begin position="11"/>
        <end position="170"/>
    </location>
</feature>
<evidence type="ECO:0000259" key="6">
    <source>
        <dbReference type="Pfam" id="PF03159"/>
    </source>
</evidence>
<feature type="signal peptide" evidence="5">
    <location>
        <begin position="1"/>
        <end position="20"/>
    </location>
</feature>
<dbReference type="GO" id="GO:0003676">
    <property type="term" value="F:nucleic acid binding"/>
    <property type="evidence" value="ECO:0007669"/>
    <property type="project" value="InterPro"/>
</dbReference>
<dbReference type="PANTHER" id="PTHR12341:SF53">
    <property type="entry name" value="5'-3' EXORIBONUCLEASE"/>
    <property type="match status" value="1"/>
</dbReference>
<reference evidence="8 9" key="1">
    <citation type="journal article" date="2018" name="PLoS Genet.">
        <title>Population sequencing reveals clonal diversity and ancestral inbreeding in the grapevine cultivar Chardonnay.</title>
        <authorList>
            <person name="Roach M.J."/>
            <person name="Johnson D.L."/>
            <person name="Bohlmann J."/>
            <person name="van Vuuren H.J."/>
            <person name="Jones S.J."/>
            <person name="Pretorius I.S."/>
            <person name="Schmidt S.A."/>
            <person name="Borneman A.R."/>
        </authorList>
    </citation>
    <scope>NUCLEOTIDE SEQUENCE [LARGE SCALE GENOMIC DNA]</scope>
    <source>
        <strain evidence="9">cv. Chardonnay</strain>
        <tissue evidence="8">Leaf</tissue>
    </source>
</reference>
<evidence type="ECO:0000256" key="5">
    <source>
        <dbReference type="SAM" id="SignalP"/>
    </source>
</evidence>
<evidence type="ECO:0000313" key="8">
    <source>
        <dbReference type="EMBL" id="RVX01745.1"/>
    </source>
</evidence>
<comment type="caution">
    <text evidence="8">The sequence shown here is derived from an EMBL/GenBank/DDBJ whole genome shotgun (WGS) entry which is preliminary data.</text>
</comment>
<gene>
    <name evidence="8" type="primary">XRN3_1</name>
    <name evidence="8" type="ORF">CK203_024331</name>
</gene>
<sequence length="493" mass="56657">MCALYAILLIQFFFCLQIDGVAPRAKMNQQRARRFRAAKEAADDASGTERLKTVFESEMEMLALLDQTKKLDSNVITPGTEFMALLSSALKYYIHLRMNLDPGWRGIKVILSDANVPGEGEHKIMSYIRLQRNLPGFDPNTRHCLYGLDADLIMLALATHEIHFSILREDVHKAYRKDKNNKPRKDSLLVNKRGKSKQGEVGGEDIEDFISRQKFQGAIDLLMTVYKKEFVQIGGYLTNSSEVYLERVERFMQVVGSHENAIFRKRSQVQKKRGVRFQGSSNKKTVSDYSTTPCVEPQGMTGSSGSSLEPRKTPFCQDSKNSTVKEIQCSTNCISTGANSLVDKIKLGEDGWKERFYVEKFEAKTEDDRERVRRHAVLKYIEGICWVMHYYYQGVCSWQWFYPYHYAPFASDIYGLDQLDIQFTLGKPFKPFDQLMGVLPAARCTYSAHALPLYYRKLMMDETSPILDFYPADFELDMNGKRYPWQVLVDSVL</sequence>
<dbReference type="Pfam" id="PF03159">
    <property type="entry name" value="XRN_N"/>
    <property type="match status" value="1"/>
</dbReference>
<evidence type="ECO:0000256" key="3">
    <source>
        <dbReference type="ARBA" id="ARBA00022839"/>
    </source>
</evidence>
<dbReference type="Proteomes" id="UP000288805">
    <property type="component" value="Unassembled WGS sequence"/>
</dbReference>
<evidence type="ECO:0000313" key="9">
    <source>
        <dbReference type="Proteomes" id="UP000288805"/>
    </source>
</evidence>
<feature type="chain" id="PRO_5019562603" evidence="5">
    <location>
        <begin position="21"/>
        <end position="493"/>
    </location>
</feature>
<feature type="region of interest" description="Disordered" evidence="4">
    <location>
        <begin position="273"/>
        <end position="312"/>
    </location>
</feature>
<evidence type="ECO:0000256" key="1">
    <source>
        <dbReference type="ARBA" id="ARBA00022722"/>
    </source>
</evidence>
<dbReference type="PANTHER" id="PTHR12341">
    <property type="entry name" value="5'-&gt;3' EXORIBONUCLEASE"/>
    <property type="match status" value="1"/>
</dbReference>
<dbReference type="InterPro" id="IPR027073">
    <property type="entry name" value="5_3_exoribonuclease"/>
</dbReference>
<dbReference type="Pfam" id="PF17846">
    <property type="entry name" value="XRN_M"/>
    <property type="match status" value="1"/>
</dbReference>
<evidence type="ECO:0000256" key="4">
    <source>
        <dbReference type="SAM" id="MobiDB-lite"/>
    </source>
</evidence>
<dbReference type="EMBL" id="QGNW01000074">
    <property type="protein sequence ID" value="RVX01745.1"/>
    <property type="molecule type" value="Genomic_DNA"/>
</dbReference>
<name>A0A438IYF1_VITVI</name>
<dbReference type="AlphaFoldDB" id="A0A438IYF1"/>
<organism evidence="8 9">
    <name type="scientific">Vitis vinifera</name>
    <name type="common">Grape</name>
    <dbReference type="NCBI Taxonomy" id="29760"/>
    <lineage>
        <taxon>Eukaryota</taxon>
        <taxon>Viridiplantae</taxon>
        <taxon>Streptophyta</taxon>
        <taxon>Embryophyta</taxon>
        <taxon>Tracheophyta</taxon>
        <taxon>Spermatophyta</taxon>
        <taxon>Magnoliopsida</taxon>
        <taxon>eudicotyledons</taxon>
        <taxon>Gunneridae</taxon>
        <taxon>Pentapetalae</taxon>
        <taxon>rosids</taxon>
        <taxon>Vitales</taxon>
        <taxon>Vitaceae</taxon>
        <taxon>Viteae</taxon>
        <taxon>Vitis</taxon>
    </lineage>
</organism>
<keyword evidence="1" id="KW-0540">Nuclease</keyword>
<dbReference type="GO" id="GO:0004527">
    <property type="term" value="F:exonuclease activity"/>
    <property type="evidence" value="ECO:0007669"/>
    <property type="project" value="UniProtKB-KW"/>
</dbReference>
<keyword evidence="5" id="KW-0732">Signal</keyword>
<dbReference type="Gene3D" id="3.40.50.12390">
    <property type="match status" value="1"/>
</dbReference>
<proteinExistence type="predicted"/>
<dbReference type="InterPro" id="IPR041412">
    <property type="entry name" value="Xrn1_helical"/>
</dbReference>
<protein>
    <submittedName>
        <fullName evidence="8">5'-3' exoribonuclease 3</fullName>
    </submittedName>
</protein>
<feature type="domain" description="Xrn1 helical" evidence="7">
    <location>
        <begin position="216"/>
        <end position="489"/>
    </location>
</feature>
<dbReference type="Gene3D" id="1.25.40.1050">
    <property type="match status" value="1"/>
</dbReference>
<dbReference type="CDD" id="cd18673">
    <property type="entry name" value="PIN_XRN1-2-like"/>
    <property type="match status" value="1"/>
</dbReference>
<feature type="compositionally biased region" description="Polar residues" evidence="4">
    <location>
        <begin position="278"/>
        <end position="293"/>
    </location>
</feature>
<evidence type="ECO:0000259" key="7">
    <source>
        <dbReference type="Pfam" id="PF17846"/>
    </source>
</evidence>
<dbReference type="InterPro" id="IPR004859">
    <property type="entry name" value="Xrn1_N"/>
</dbReference>
<keyword evidence="3" id="KW-0269">Exonuclease</keyword>
<accession>A0A438IYF1</accession>
<evidence type="ECO:0000256" key="2">
    <source>
        <dbReference type="ARBA" id="ARBA00022801"/>
    </source>
</evidence>